<dbReference type="OrthoDB" id="2585681at2"/>
<dbReference type="PROSITE" id="PS01124">
    <property type="entry name" value="HTH_ARAC_FAMILY_2"/>
    <property type="match status" value="1"/>
</dbReference>
<dbReference type="InterPro" id="IPR037923">
    <property type="entry name" value="HTH-like"/>
</dbReference>
<feature type="domain" description="HTH araC/xylS-type" evidence="4">
    <location>
        <begin position="181"/>
        <end position="279"/>
    </location>
</feature>
<keyword evidence="2 5" id="KW-0238">DNA-binding</keyword>
<dbReference type="SMART" id="SM00342">
    <property type="entry name" value="HTH_ARAC"/>
    <property type="match status" value="1"/>
</dbReference>
<dbReference type="PRINTS" id="PR00032">
    <property type="entry name" value="HTHARAC"/>
</dbReference>
<evidence type="ECO:0000313" key="6">
    <source>
        <dbReference type="Proteomes" id="UP000295292"/>
    </source>
</evidence>
<keyword evidence="1" id="KW-0805">Transcription regulation</keyword>
<name>A0A4R6W4C9_9SPHI</name>
<dbReference type="GO" id="GO:0043565">
    <property type="term" value="F:sequence-specific DNA binding"/>
    <property type="evidence" value="ECO:0007669"/>
    <property type="project" value="InterPro"/>
</dbReference>
<evidence type="ECO:0000256" key="2">
    <source>
        <dbReference type="ARBA" id="ARBA00023125"/>
    </source>
</evidence>
<dbReference type="InterPro" id="IPR009057">
    <property type="entry name" value="Homeodomain-like_sf"/>
</dbReference>
<dbReference type="Gene3D" id="1.10.10.60">
    <property type="entry name" value="Homeodomain-like"/>
    <property type="match status" value="1"/>
</dbReference>
<dbReference type="SUPFAM" id="SSF46689">
    <property type="entry name" value="Homeodomain-like"/>
    <property type="match status" value="1"/>
</dbReference>
<dbReference type="SUPFAM" id="SSF51215">
    <property type="entry name" value="Regulatory protein AraC"/>
    <property type="match status" value="1"/>
</dbReference>
<dbReference type="InterPro" id="IPR018060">
    <property type="entry name" value="HTH_AraC"/>
</dbReference>
<dbReference type="PANTHER" id="PTHR43280:SF32">
    <property type="entry name" value="TRANSCRIPTIONAL REGULATORY PROTEIN"/>
    <property type="match status" value="1"/>
</dbReference>
<evidence type="ECO:0000256" key="3">
    <source>
        <dbReference type="ARBA" id="ARBA00023163"/>
    </source>
</evidence>
<protein>
    <submittedName>
        <fullName evidence="5">AraC-like DNA-binding protein</fullName>
    </submittedName>
</protein>
<gene>
    <name evidence="5" type="ORF">CLV99_4490</name>
</gene>
<organism evidence="5 6">
    <name type="scientific">Sphingobacterium yanglingense</name>
    <dbReference type="NCBI Taxonomy" id="1437280"/>
    <lineage>
        <taxon>Bacteria</taxon>
        <taxon>Pseudomonadati</taxon>
        <taxon>Bacteroidota</taxon>
        <taxon>Sphingobacteriia</taxon>
        <taxon>Sphingobacteriales</taxon>
        <taxon>Sphingobacteriaceae</taxon>
        <taxon>Sphingobacterium</taxon>
    </lineage>
</organism>
<evidence type="ECO:0000313" key="5">
    <source>
        <dbReference type="EMBL" id="TDQ73438.1"/>
    </source>
</evidence>
<dbReference type="AlphaFoldDB" id="A0A4R6W4C9"/>
<comment type="caution">
    <text evidence="5">The sequence shown here is derived from an EMBL/GenBank/DDBJ whole genome shotgun (WGS) entry which is preliminary data.</text>
</comment>
<dbReference type="Proteomes" id="UP000295292">
    <property type="component" value="Unassembled WGS sequence"/>
</dbReference>
<proteinExistence type="predicted"/>
<dbReference type="PANTHER" id="PTHR43280">
    <property type="entry name" value="ARAC-FAMILY TRANSCRIPTIONAL REGULATOR"/>
    <property type="match status" value="1"/>
</dbReference>
<dbReference type="RefSeq" id="WP_133586615.1">
    <property type="nucleotide sequence ID" value="NZ_SNYV01000019.1"/>
</dbReference>
<keyword evidence="3" id="KW-0804">Transcription</keyword>
<accession>A0A4R6W4C9</accession>
<reference evidence="5 6" key="1">
    <citation type="submission" date="2019-03" db="EMBL/GenBank/DDBJ databases">
        <title>Genomic Encyclopedia of Archaeal and Bacterial Type Strains, Phase II (KMG-II): from individual species to whole genera.</title>
        <authorList>
            <person name="Goeker M."/>
        </authorList>
    </citation>
    <scope>NUCLEOTIDE SEQUENCE [LARGE SCALE GENOMIC DNA]</scope>
    <source>
        <strain evidence="5 6">DSM 28353</strain>
    </source>
</reference>
<dbReference type="Pfam" id="PF12833">
    <property type="entry name" value="HTH_18"/>
    <property type="match status" value="1"/>
</dbReference>
<dbReference type="EMBL" id="SNYV01000019">
    <property type="protein sequence ID" value="TDQ73438.1"/>
    <property type="molecule type" value="Genomic_DNA"/>
</dbReference>
<evidence type="ECO:0000256" key="1">
    <source>
        <dbReference type="ARBA" id="ARBA00023015"/>
    </source>
</evidence>
<dbReference type="GO" id="GO:0003700">
    <property type="term" value="F:DNA-binding transcription factor activity"/>
    <property type="evidence" value="ECO:0007669"/>
    <property type="project" value="InterPro"/>
</dbReference>
<dbReference type="InterPro" id="IPR020449">
    <property type="entry name" value="Tscrpt_reg_AraC-type_HTH"/>
</dbReference>
<keyword evidence="6" id="KW-1185">Reference proteome</keyword>
<sequence length="279" mass="32863">MNIFPTIDIQRFRDDQLSGNEGFSYSELNGVHHIQDPHRHFFFLFVLFEKCTGRHMIDFKDYDIQDRQIHILFPNQVHSWTLDSGTKGYQLMVDKECFERFSPHFRLPFAYYQRNPIITLSEETFILLRTEFWAIHKELDAVDCLSDIIHSRVAVIASILSKEVQRISSDVYNNPYSLRLIQLQELIEDNFRGEKSVAFYADKLHISTSQLSKICRQYLHVSPIQLIQQRLVLEAKRLLKSTDLSIKQIAFDLGFVDAPYFSNFFKQHVGMSPKEFKSE</sequence>
<evidence type="ECO:0000259" key="4">
    <source>
        <dbReference type="PROSITE" id="PS01124"/>
    </source>
</evidence>